<feature type="coiled-coil region" evidence="1">
    <location>
        <begin position="736"/>
        <end position="1148"/>
    </location>
</feature>
<name>I7LUK6_TETTS</name>
<feature type="region of interest" description="Disordered" evidence="2">
    <location>
        <begin position="249"/>
        <end position="284"/>
    </location>
</feature>
<dbReference type="STRING" id="312017.I7LUK6"/>
<proteinExistence type="predicted"/>
<feature type="region of interest" description="Disordered" evidence="2">
    <location>
        <begin position="640"/>
        <end position="706"/>
    </location>
</feature>
<dbReference type="RefSeq" id="XP_001014417.2">
    <property type="nucleotide sequence ID" value="XM_001014417.2"/>
</dbReference>
<keyword evidence="1" id="KW-0175">Coiled coil</keyword>
<feature type="region of interest" description="Disordered" evidence="2">
    <location>
        <begin position="1415"/>
        <end position="1443"/>
    </location>
</feature>
<sequence length="1753" mass="204055">MSKTSVNNENEFLQQDNAPSVKGLNGSSKKLHNHLYQSAQFDSISSTQMNRSTIVSSTSQTHISNKAFQERLNKSGIYIKNGTLVNINDIELDGQQNIEKDVKIRDLEEKETLLKKQLREVQAKLEKDLAILNQKLEFAEFELKEAKQKIKDNDEFFRLFEINDLRYQQHPIYKQKFAQLNEMHNQEIAIKQREIENLRSLLRQYNEPTLQSNESFNSMVFSQKKQLKTNVNASASKDCQFEYIEELGNENNQTPPKNMRIKEESEEGEEQVKRNRNLKGNSNQNQEVLQLNEQAEQYQKRISQLESQLHQYQEQILEYQKNQVIIEDLKDQCSRLKAELEESTNEYKKSKQITEQKFLDQIKQKDEKLSFLEKEISSQQQLIQQQNLKIQEYQTLQVNIEKNQQDQLEIAKNQQAKYLQDQYEAFVQEREQAIQEYYEQEYLNKLEFYEKKHAEILEENQRNYEQQLIEKEESVLNQVQQREQCLIENMQMKQLQFEQKITSYELQLQTKQQEVITQNHAQQAYEQKIQDQQKMIDQLSEKIEKYSEEYDQIKNNYEGQNEKLEKMTNQKVDLQRECEQQHKLINQLELEIQQSTEKVQKQYQQQIFDLEAINQTYQIQIKELEQKINILNNKTSSYEQLQPCNSQNTSESKKKSKKQKLQPGQILNLGIPKNDDKLEQAQQLQDAGCEDETEDEKNAHGNNQKNISSSQFVEIYSNSDKSNTSIFSPTSISYNLGKVNNNTQQQTKLIQQLQNQLQQQQSLFISEQQKIKQETNQLQTHIKQLEQLLLENRDAYYKERNVLENTISKLKIENQTIQNQKQQEQQNTEIIETKKQLQEMALRYNQLEENKKSIQSRLDKMIEQQSKQIESESTSNQILLQEKNNEINEYRIRIEVLQNQLKEQDSLIKKTQNTISILEIEKNELVQQVNFLENQNQQEQDQITQQYESEIQQLSDQLHNQISEFAEERQRFLDTIESLQQSIHFQNEKNQELIEQCQQIEQEENNFDMQQQIIVNLEEKIKMQQNCLEERESLFSQQMQKKEKNISDLLNQIHILEMNRKEMMEQIEIEQEKFLEQIQNQRQSQISQSQSDQLTQKQIILALQQEREYLQKKIEILESQKESLKNELVEANQKLDSSQNQNENVKNASPAKNFGFVSFKGGSNYASFALQQQQQQQQGGANISPSTQNQHRKGNSLHQLNICSNNQLCNASQSQIIQQGCSSSNNLNNLQYDNGQYLNTSQFGGFQSTSNYMSNSVVGHNGLSQQQQQIAHIQINQNGIVPTSNSMAQSSIFSCGQSFIQNNNHIIFGSVNHSSLYGLSQAQMLEIIERAYMERLQQQQVYYEQKIRKERDENTKRSKEPTLIAEKKKLQIENEKLTKEVSQLRAHKQLDDEFNQIRGHQQQILEDTAKLCLEKSRSKNRPTKENISKTEFEKPKTKTTTSQSKCFDLSLNKQNQEDTINSSYLSIGKSKETTNSFGSNQILTEGDYKKNKSSLNQTLQSIQSGIQQIGSINNQQKLTSLPSKQNTEAGTITSIQRHQRGKNSISSQNSQNQVTNSSINNQNISPNQANLASITSSQASNSSSKQSSLQQSLLLSQQNPKSPLQQSIYASANNNFTKAYGSKESTLISINSNSEIYRSNIFSSNNNSNLLLKNSNISDSLAKNISNLSSYQVNAKLVQSPTNILSAQPNRDLTPTTILKKSYINFDDNNTSQLSSFNVGSSSNSQLNQRVKRSITEQKLLNFSKLNLTNQKY</sequence>
<feature type="coiled-coil region" evidence="1">
    <location>
        <begin position="416"/>
        <end position="489"/>
    </location>
</feature>
<accession>I7LUK6</accession>
<feature type="compositionally biased region" description="Basic and acidic residues" evidence="2">
    <location>
        <begin position="1415"/>
        <end position="1436"/>
    </location>
</feature>
<feature type="compositionally biased region" description="Polar residues" evidence="2">
    <location>
        <begin position="1"/>
        <end position="18"/>
    </location>
</feature>
<protein>
    <submittedName>
        <fullName evidence="3">Uncharacterized protein</fullName>
    </submittedName>
</protein>
<feature type="region of interest" description="Disordered" evidence="2">
    <location>
        <begin position="1535"/>
        <end position="1597"/>
    </location>
</feature>
<evidence type="ECO:0000313" key="3">
    <source>
        <dbReference type="EMBL" id="EAR94172.2"/>
    </source>
</evidence>
<dbReference type="GeneID" id="7834015"/>
<organism evidence="3 4">
    <name type="scientific">Tetrahymena thermophila (strain SB210)</name>
    <dbReference type="NCBI Taxonomy" id="312017"/>
    <lineage>
        <taxon>Eukaryota</taxon>
        <taxon>Sar</taxon>
        <taxon>Alveolata</taxon>
        <taxon>Ciliophora</taxon>
        <taxon>Intramacronucleata</taxon>
        <taxon>Oligohymenophorea</taxon>
        <taxon>Hymenostomatida</taxon>
        <taxon>Tetrahymenina</taxon>
        <taxon>Tetrahymenidae</taxon>
        <taxon>Tetrahymena</taxon>
    </lineage>
</organism>
<dbReference type="Proteomes" id="UP000009168">
    <property type="component" value="Unassembled WGS sequence"/>
</dbReference>
<feature type="compositionally biased region" description="Low complexity" evidence="2">
    <location>
        <begin position="1543"/>
        <end position="1597"/>
    </location>
</feature>
<dbReference type="KEGG" id="tet:TTHERM_00522390"/>
<feature type="region of interest" description="Disordered" evidence="2">
    <location>
        <begin position="1"/>
        <end position="26"/>
    </location>
</feature>
<gene>
    <name evidence="3" type="ORF">TTHERM_00522390</name>
</gene>
<evidence type="ECO:0000256" key="1">
    <source>
        <dbReference type="SAM" id="Coils"/>
    </source>
</evidence>
<feature type="coiled-coil region" evidence="1">
    <location>
        <begin position="104"/>
        <end position="149"/>
    </location>
</feature>
<reference evidence="4" key="1">
    <citation type="journal article" date="2006" name="PLoS Biol.">
        <title>Macronuclear genome sequence of the ciliate Tetrahymena thermophila, a model eukaryote.</title>
        <authorList>
            <person name="Eisen J.A."/>
            <person name="Coyne R.S."/>
            <person name="Wu M."/>
            <person name="Wu D."/>
            <person name="Thiagarajan M."/>
            <person name="Wortman J.R."/>
            <person name="Badger J.H."/>
            <person name="Ren Q."/>
            <person name="Amedeo P."/>
            <person name="Jones K.M."/>
            <person name="Tallon L.J."/>
            <person name="Delcher A.L."/>
            <person name="Salzberg S.L."/>
            <person name="Silva J.C."/>
            <person name="Haas B.J."/>
            <person name="Majoros W.H."/>
            <person name="Farzad M."/>
            <person name="Carlton J.M."/>
            <person name="Smith R.K. Jr."/>
            <person name="Garg J."/>
            <person name="Pearlman R.E."/>
            <person name="Karrer K.M."/>
            <person name="Sun L."/>
            <person name="Manning G."/>
            <person name="Elde N.C."/>
            <person name="Turkewitz A.P."/>
            <person name="Asai D.J."/>
            <person name="Wilkes D.E."/>
            <person name="Wang Y."/>
            <person name="Cai H."/>
            <person name="Collins K."/>
            <person name="Stewart B.A."/>
            <person name="Lee S.R."/>
            <person name="Wilamowska K."/>
            <person name="Weinberg Z."/>
            <person name="Ruzzo W.L."/>
            <person name="Wloga D."/>
            <person name="Gaertig J."/>
            <person name="Frankel J."/>
            <person name="Tsao C.-C."/>
            <person name="Gorovsky M.A."/>
            <person name="Keeling P.J."/>
            <person name="Waller R.F."/>
            <person name="Patron N.J."/>
            <person name="Cherry J.M."/>
            <person name="Stover N.A."/>
            <person name="Krieger C.J."/>
            <person name="del Toro C."/>
            <person name="Ryder H.F."/>
            <person name="Williamson S.C."/>
            <person name="Barbeau R.A."/>
            <person name="Hamilton E.P."/>
            <person name="Orias E."/>
        </authorList>
    </citation>
    <scope>NUCLEOTIDE SEQUENCE [LARGE SCALE GENOMIC DNA]</scope>
    <source>
        <strain evidence="4">SB210</strain>
    </source>
</reference>
<feature type="coiled-coil region" evidence="1">
    <location>
        <begin position="1333"/>
        <end position="1387"/>
    </location>
</feature>
<feature type="compositionally biased region" description="Polar residues" evidence="2">
    <location>
        <begin position="1179"/>
        <end position="1189"/>
    </location>
</feature>
<keyword evidence="4" id="KW-1185">Reference proteome</keyword>
<evidence type="ECO:0000313" key="4">
    <source>
        <dbReference type="Proteomes" id="UP000009168"/>
    </source>
</evidence>
<feature type="region of interest" description="Disordered" evidence="2">
    <location>
        <begin position="1174"/>
        <end position="1194"/>
    </location>
</feature>
<dbReference type="InParanoid" id="I7LUK6"/>
<dbReference type="EMBL" id="GG662717">
    <property type="protein sequence ID" value="EAR94172.2"/>
    <property type="molecule type" value="Genomic_DNA"/>
</dbReference>
<evidence type="ECO:0000256" key="2">
    <source>
        <dbReference type="SAM" id="MobiDB-lite"/>
    </source>
</evidence>